<dbReference type="Proteomes" id="UP000249725">
    <property type="component" value="Unassembled WGS sequence"/>
</dbReference>
<comment type="caution">
    <text evidence="1">The sequence shown here is derived from an EMBL/GenBank/DDBJ whole genome shotgun (WGS) entry which is preliminary data.</text>
</comment>
<keyword evidence="2" id="KW-1185">Reference proteome</keyword>
<evidence type="ECO:0000313" key="2">
    <source>
        <dbReference type="Proteomes" id="UP000249725"/>
    </source>
</evidence>
<evidence type="ECO:0000313" key="1">
    <source>
        <dbReference type="EMBL" id="RAK57535.1"/>
    </source>
</evidence>
<dbReference type="RefSeq" id="WP_111513986.1">
    <property type="nucleotide sequence ID" value="NZ_QFYR01000001.1"/>
</dbReference>
<organism evidence="1 2">
    <name type="scientific">Phenylobacterium deserti</name>
    <dbReference type="NCBI Taxonomy" id="1914756"/>
    <lineage>
        <taxon>Bacteria</taxon>
        <taxon>Pseudomonadati</taxon>
        <taxon>Pseudomonadota</taxon>
        <taxon>Alphaproteobacteria</taxon>
        <taxon>Caulobacterales</taxon>
        <taxon>Caulobacteraceae</taxon>
        <taxon>Phenylobacterium</taxon>
    </lineage>
</organism>
<protein>
    <submittedName>
        <fullName evidence="1">Uncharacterized protein</fullName>
    </submittedName>
</protein>
<gene>
    <name evidence="1" type="ORF">DJ018_06260</name>
</gene>
<dbReference type="EMBL" id="QFYR01000001">
    <property type="protein sequence ID" value="RAK57535.1"/>
    <property type="molecule type" value="Genomic_DNA"/>
</dbReference>
<dbReference type="OrthoDB" id="7210945at2"/>
<reference evidence="2" key="1">
    <citation type="submission" date="2018-05" db="EMBL/GenBank/DDBJ databases">
        <authorList>
            <person name="Li X."/>
        </authorList>
    </citation>
    <scope>NUCLEOTIDE SEQUENCE [LARGE SCALE GENOMIC DNA]</scope>
    <source>
        <strain evidence="2">YIM 73061</strain>
    </source>
</reference>
<proteinExistence type="predicted"/>
<sequence length="88" mass="9598">MTDFAKDHQTPEKVHEALEAADALLSRIEDLIADHLSKKDALDEKEAFYQVVEALETAPEIAKVRMALGQDPHRFGEPTPAAAGDNTG</sequence>
<accession>A0A328ATD5</accession>
<dbReference type="AlphaFoldDB" id="A0A328ATD5"/>
<name>A0A328ATD5_9CAUL</name>